<accession>A0A6V7QEB3</accession>
<organism evidence="2">
    <name type="scientific">Ananas comosus var. bracteatus</name>
    <name type="common">red pineapple</name>
    <dbReference type="NCBI Taxonomy" id="296719"/>
    <lineage>
        <taxon>Eukaryota</taxon>
        <taxon>Viridiplantae</taxon>
        <taxon>Streptophyta</taxon>
        <taxon>Embryophyta</taxon>
        <taxon>Tracheophyta</taxon>
        <taxon>Spermatophyta</taxon>
        <taxon>Magnoliopsida</taxon>
        <taxon>Liliopsida</taxon>
        <taxon>Poales</taxon>
        <taxon>Bromeliaceae</taxon>
        <taxon>Bromelioideae</taxon>
        <taxon>Ananas</taxon>
    </lineage>
</organism>
<feature type="region of interest" description="Disordered" evidence="1">
    <location>
        <begin position="36"/>
        <end position="62"/>
    </location>
</feature>
<gene>
    <name evidence="2" type="ORF">CB5_LOCUS24522</name>
</gene>
<evidence type="ECO:0000256" key="1">
    <source>
        <dbReference type="SAM" id="MobiDB-lite"/>
    </source>
</evidence>
<evidence type="ECO:0000313" key="2">
    <source>
        <dbReference type="EMBL" id="CAD1841311.1"/>
    </source>
</evidence>
<reference evidence="2" key="1">
    <citation type="submission" date="2020-07" db="EMBL/GenBank/DDBJ databases">
        <authorList>
            <person name="Lin J."/>
        </authorList>
    </citation>
    <scope>NUCLEOTIDE SEQUENCE</scope>
</reference>
<name>A0A6V7QEB3_ANACO</name>
<dbReference type="EMBL" id="LR862135">
    <property type="protein sequence ID" value="CAD1841311.1"/>
    <property type="molecule type" value="Genomic_DNA"/>
</dbReference>
<dbReference type="AlphaFoldDB" id="A0A6V7QEB3"/>
<sequence length="224" mass="23046">MSIHPTVPQGLVADQPGFADGVGYAWLLDGQPDSIGGDAPSALRPATRVPTGRRGPNSDATDALGSRTAEFGLFSVSGQCTSTSPSLPVPPYWWTSPSPVYGPSFEIRLEAYCCWSSRGGFLPPGSPLRLGAQNSFPGLLLLTLCSLSPIFSGSLQGWTSSAAGMWACPTFCARTTCQASGLGGARTDLLTLGPATSSSPCNQGPPDLLCAAYLSGLGYGRGPD</sequence>
<proteinExistence type="predicted"/>
<protein>
    <submittedName>
        <fullName evidence="2">Uncharacterized protein</fullName>
    </submittedName>
</protein>